<dbReference type="PIRSF" id="PIRSF036389">
    <property type="entry name" value="IOR_B"/>
    <property type="match status" value="1"/>
</dbReference>
<organism evidence="2 3">
    <name type="scientific">OM182 bacterium MED-G24</name>
    <dbReference type="NCBI Taxonomy" id="1986255"/>
    <lineage>
        <taxon>Bacteria</taxon>
        <taxon>Pseudomonadati</taxon>
        <taxon>Pseudomonadota</taxon>
        <taxon>Gammaproteobacteria</taxon>
        <taxon>OMG group</taxon>
        <taxon>OM182 clade</taxon>
    </lineage>
</organism>
<comment type="caution">
    <text evidence="2">The sequence shown here is derived from an EMBL/GenBank/DDBJ whole genome shotgun (WGS) entry which is preliminary data.</text>
</comment>
<dbReference type="Pfam" id="PF20256">
    <property type="entry name" value="MoCoBD_2"/>
    <property type="match status" value="2"/>
</dbReference>
<dbReference type="SUPFAM" id="SSF56003">
    <property type="entry name" value="Molybdenum cofactor-binding domain"/>
    <property type="match status" value="2"/>
</dbReference>
<proteinExistence type="predicted"/>
<evidence type="ECO:0000313" key="2">
    <source>
        <dbReference type="EMBL" id="PDH41656.1"/>
    </source>
</evidence>
<dbReference type="InterPro" id="IPR037165">
    <property type="entry name" value="AldOxase/xan_DH_Mopterin-bd_sf"/>
</dbReference>
<accession>A0A2A5X011</accession>
<name>A0A2A5X011_9GAMM</name>
<feature type="domain" description="Aldehyde oxidase/xanthine dehydrogenase a/b hammerhead" evidence="1">
    <location>
        <begin position="207"/>
        <end position="294"/>
    </location>
</feature>
<dbReference type="GO" id="GO:0016491">
    <property type="term" value="F:oxidoreductase activity"/>
    <property type="evidence" value="ECO:0007669"/>
    <property type="project" value="InterPro"/>
</dbReference>
<dbReference type="InterPro" id="IPR000674">
    <property type="entry name" value="Ald_Oxase/Xan_DH_a/b"/>
</dbReference>
<dbReference type="InterPro" id="IPR012368">
    <property type="entry name" value="OxRdtase_Mopterin-bd_su_IorB"/>
</dbReference>
<gene>
    <name evidence="2" type="ORF">CNE99_01120</name>
</gene>
<dbReference type="Proteomes" id="UP000219327">
    <property type="component" value="Unassembled WGS sequence"/>
</dbReference>
<sequence length="730" mass="78418">MNTIDVSRRQFLKVTALGSSGIMLSLTVPGFAATGENGGVLIGSGDLNAFVKIDSDGVITIYASKPEMGQGIRTSLPMIIAEEMGAKWEDVLVEQAPIDAERFGNQSAGGSTTIPRSFQQMRQMGAAAKAMLIGAASQLLEKPRQEFDAANSEVSHASGRSFTFGQLAALAVKQPVPSPDELVYKDPREYTIIGTSVSGVDNLVIATGLARFGIDTVVPDMLFASYQKCPAFGGRAVSANLDEIRKLPGITHVFILAGNGRQDQLMSGVAIVGTSTWHVFNAKKQLKVEWDESGASKDSWEGLVAQAEAVQDKPAANILNKGLVDSTLHARKNKVVESFYTYPFVAHATMEPMNCTAYYSMAEGSAGVEVWAPTQAPQGIPEAISKITGVTQDQVTVHQTRMGGAFGRRFVSDFVCEAAAISKEVGKPIKLTWTREDDVQFDFYRVGGFQKMKGAVDRKGKLVAWDQHFIGMRQYGRPVMGAWFSPGEFPLPQLENVRASQTLIDIGTPCGAWRAPGANTHAFVVQSFIHELATAAKRDHVEFLLEIIGEPSWNGKAWSLNTGRAADVVKLAAEKSGWGGRMPEGRGLGLAFHFSHAGHIAEVAEVSVDKNRQITLHKMTVAVDIGPIINMSGATSQVEGSVIDGYSTMLGQKITMENGRVEQSNFHDYPVLRIGDAPEIDVHFLQSDNPPTGIGEPALPPVAPAIANAIYAASGIRVRAMPLSDEGITT</sequence>
<evidence type="ECO:0000259" key="1">
    <source>
        <dbReference type="SMART" id="SM01008"/>
    </source>
</evidence>
<dbReference type="Pfam" id="PF02738">
    <property type="entry name" value="MoCoBD_1"/>
    <property type="match status" value="1"/>
</dbReference>
<dbReference type="InterPro" id="IPR006311">
    <property type="entry name" value="TAT_signal"/>
</dbReference>
<dbReference type="InterPro" id="IPR046867">
    <property type="entry name" value="AldOxase/xan_DH_MoCoBD2"/>
</dbReference>
<dbReference type="AlphaFoldDB" id="A0A2A5X011"/>
<dbReference type="PANTHER" id="PTHR47495">
    <property type="entry name" value="ALDEHYDE DEHYDROGENASE"/>
    <property type="match status" value="1"/>
</dbReference>
<dbReference type="Gene3D" id="3.30.365.10">
    <property type="entry name" value="Aldehyde oxidase/xanthine dehydrogenase, molybdopterin binding domain"/>
    <property type="match status" value="4"/>
</dbReference>
<protein>
    <submittedName>
        <fullName evidence="2">Isoquinoline 1-oxidoreductase</fullName>
    </submittedName>
</protein>
<evidence type="ECO:0000313" key="3">
    <source>
        <dbReference type="Proteomes" id="UP000219327"/>
    </source>
</evidence>
<dbReference type="Gene3D" id="3.90.1170.50">
    <property type="entry name" value="Aldehyde oxidase/xanthine dehydrogenase, a/b hammerhead"/>
    <property type="match status" value="1"/>
</dbReference>
<reference evidence="2 3" key="1">
    <citation type="submission" date="2017-08" db="EMBL/GenBank/DDBJ databases">
        <title>Fine stratification of microbial communities through a metagenomic profile of the photic zone.</title>
        <authorList>
            <person name="Haro-Moreno J.M."/>
            <person name="Lopez-Perez M."/>
            <person name="De La Torre J."/>
            <person name="Picazo A."/>
            <person name="Camacho A."/>
            <person name="Rodriguez-Valera F."/>
        </authorList>
    </citation>
    <scope>NUCLEOTIDE SEQUENCE [LARGE SCALE GENOMIC DNA]</scope>
    <source>
        <strain evidence="2">MED-G24</strain>
    </source>
</reference>
<dbReference type="PANTHER" id="PTHR47495:SF3">
    <property type="entry name" value="BLR6219 PROTEIN"/>
    <property type="match status" value="1"/>
</dbReference>
<dbReference type="InterPro" id="IPR008274">
    <property type="entry name" value="AldOxase/xan_DH_MoCoBD1"/>
</dbReference>
<dbReference type="InterPro" id="IPR052516">
    <property type="entry name" value="N-heterocyclic_Hydroxylase"/>
</dbReference>
<dbReference type="PROSITE" id="PS51318">
    <property type="entry name" value="TAT"/>
    <property type="match status" value="1"/>
</dbReference>
<dbReference type="SMART" id="SM01008">
    <property type="entry name" value="Ald_Xan_dh_C"/>
    <property type="match status" value="1"/>
</dbReference>
<dbReference type="EMBL" id="NTKD01000003">
    <property type="protein sequence ID" value="PDH41656.1"/>
    <property type="molecule type" value="Genomic_DNA"/>
</dbReference>